<feature type="compositionally biased region" description="Polar residues" evidence="1">
    <location>
        <begin position="391"/>
        <end position="401"/>
    </location>
</feature>
<accession>A0A1S5RMS6</accession>
<feature type="compositionally biased region" description="Basic residues" evidence="1">
    <location>
        <begin position="73"/>
        <end position="82"/>
    </location>
</feature>
<evidence type="ECO:0000313" key="3">
    <source>
        <dbReference type="EMBL" id="AOE46840.1"/>
    </source>
</evidence>
<feature type="region of interest" description="Disordered" evidence="1">
    <location>
        <begin position="388"/>
        <end position="420"/>
    </location>
</feature>
<dbReference type="EMBL" id="KJ856912">
    <property type="protein sequence ID" value="AOE46840.1"/>
    <property type="molecule type" value="Genomic_DNA"/>
</dbReference>
<evidence type="ECO:0000256" key="1">
    <source>
        <dbReference type="SAM" id="MobiDB-lite"/>
    </source>
</evidence>
<protein>
    <submittedName>
        <fullName evidence="3">Nucleoprotein</fullName>
    </submittedName>
</protein>
<dbReference type="AlphaFoldDB" id="A0A1S5RMS6"/>
<dbReference type="Pfam" id="PF07592">
    <property type="entry name" value="DDE_Tnp_ISAZ013"/>
    <property type="match status" value="1"/>
</dbReference>
<name>A0A1S5RMS6_STRAT</name>
<organism evidence="3">
    <name type="scientific">Streptomyces antibioticus</name>
    <dbReference type="NCBI Taxonomy" id="1890"/>
    <lineage>
        <taxon>Bacteria</taxon>
        <taxon>Bacillati</taxon>
        <taxon>Actinomycetota</taxon>
        <taxon>Actinomycetes</taxon>
        <taxon>Kitasatosporales</taxon>
        <taxon>Streptomycetaceae</taxon>
        <taxon>Streptomyces</taxon>
    </lineage>
</organism>
<evidence type="ECO:0000259" key="2">
    <source>
        <dbReference type="Pfam" id="PF21962"/>
    </source>
</evidence>
<feature type="region of interest" description="Disordered" evidence="1">
    <location>
        <begin position="68"/>
        <end position="87"/>
    </location>
</feature>
<dbReference type="Pfam" id="PF21962">
    <property type="entry name" value="DUF6924"/>
    <property type="match status" value="1"/>
</dbReference>
<proteinExistence type="predicted"/>
<feature type="domain" description="DUF6924" evidence="2">
    <location>
        <begin position="709"/>
        <end position="838"/>
    </location>
</feature>
<dbReference type="InterPro" id="IPR053832">
    <property type="entry name" value="DUF6924"/>
</dbReference>
<reference evidence="3" key="1">
    <citation type="journal article" date="2017" name="Cell Chem. Biol.">
        <title>An Unusual Protector-Protege Strategy for the Biosynthesis of Purine Nucleoside Antibiotics.</title>
        <authorList>
            <person name="Wu P."/>
            <person name="Wan D."/>
            <person name="Xu G."/>
            <person name="Wang G."/>
            <person name="Ma H."/>
            <person name="Wang T."/>
            <person name="Gao Y."/>
            <person name="Qi J."/>
            <person name="Chen X."/>
            <person name="Zhu J."/>
            <person name="Li Y.Q."/>
            <person name="Deng Z."/>
            <person name="Chen W."/>
        </authorList>
    </citation>
    <scope>NUCLEOTIDE SEQUENCE</scope>
    <source>
        <strain evidence="3">NRRL 3238</strain>
    </source>
</reference>
<dbReference type="NCBIfam" id="NF033519">
    <property type="entry name" value="transpos_ISAzo13"/>
    <property type="match status" value="1"/>
</dbReference>
<sequence length="843" mass="92546">MSVSDEVRGQLAVKFEVLFPHLDERQRRLLMGAEARILGHGGVRAAARAARGSEATVRKGVEELEAGEGPLGRVRRPGGGRKRSADLDPGLRPALLALVEPDERGDPMSPLRWTGKSTRSLAAVLTRQGHRVSADTVGDLLREEGFSLQAGAKTLEGRQHPDRDAQFRYINEQARKHMDAGQPVISVDAKKKELVGDYKNAGRQWRPAGEPALVKTHDFLDRHGPGKAIPYGIYDTAAFAVASIRRWWQARGRHDYQAATRLLITADAGGSNGYRTRAWKTELAALAAETGLDVTVCHMPPGTSKWNKIEHRLFCHISMNWRGRPLNSHDVIVNSIAATTTRTGLTVHAELDPGTYDTGIKITDSDIGTLPVHRHRFHGDWNYTLHPLPRDTTSADATPQPANGPSPQPRTGSLRNPELTGMPEATLDELIGQLAPALDELREQGRLRQRGGERIRARGAGAKDKLTTADRVLATVLYLRKLGTRDLLAQLFGVNRGGTQRRTRERRDGVGHGVTTETQDLYVEDHDLLIDPMLEGVMEFPEYSTITNSLIGFHKDFGTILTGCARGYARVTVETHTEQPPLDTGGWDDVLDLSADLTRGRAFLASYDKALTTNLAFDGPGTYRIRIHARGRADVKDAALPRKPRPTKTSPPPETYLVQVWKAPTAPEQIHKSSTHPTLPAADYTGPGTSPYQPAVDAPAIHSEGGGIVLVRTCFTDPQAWHHLVDFIDHGGEDGTAIDVTPIDNPAYDGLTEDQLRTLIDRDEDDWPHHSVLLVADQQALTSPDLTLLAVDNPPGDPAPSFRIPKQHLESFVINMDLGNTDFLEWSRDADDDGIYRETPGDA</sequence>
<dbReference type="InterPro" id="IPR011518">
    <property type="entry name" value="Transposase_36"/>
</dbReference>
<feature type="region of interest" description="Disordered" evidence="1">
    <location>
        <begin position="669"/>
        <end position="692"/>
    </location>
</feature>